<dbReference type="Proteomes" id="UP001597387">
    <property type="component" value="Unassembled WGS sequence"/>
</dbReference>
<name>A0ABW4ZGV7_9SPHI</name>
<dbReference type="RefSeq" id="WP_255900010.1">
    <property type="nucleotide sequence ID" value="NZ_JAFMZO010000001.1"/>
</dbReference>
<keyword evidence="1" id="KW-0472">Membrane</keyword>
<keyword evidence="1" id="KW-1133">Transmembrane helix</keyword>
<feature type="transmembrane region" description="Helical" evidence="1">
    <location>
        <begin position="54"/>
        <end position="71"/>
    </location>
</feature>
<evidence type="ECO:0000313" key="3">
    <source>
        <dbReference type="Proteomes" id="UP001597387"/>
    </source>
</evidence>
<evidence type="ECO:0000313" key="2">
    <source>
        <dbReference type="EMBL" id="MFD2161165.1"/>
    </source>
</evidence>
<protein>
    <submittedName>
        <fullName evidence="2">Uncharacterized protein</fullName>
    </submittedName>
</protein>
<accession>A0ABW4ZGV7</accession>
<keyword evidence="1" id="KW-0812">Transmembrane</keyword>
<organism evidence="2 3">
    <name type="scientific">Paradesertivirga mongoliensis</name>
    <dbReference type="NCBI Taxonomy" id="2100740"/>
    <lineage>
        <taxon>Bacteria</taxon>
        <taxon>Pseudomonadati</taxon>
        <taxon>Bacteroidota</taxon>
        <taxon>Sphingobacteriia</taxon>
        <taxon>Sphingobacteriales</taxon>
        <taxon>Sphingobacteriaceae</taxon>
        <taxon>Paradesertivirga</taxon>
    </lineage>
</organism>
<feature type="transmembrane region" description="Helical" evidence="1">
    <location>
        <begin position="21"/>
        <end position="42"/>
    </location>
</feature>
<sequence>MENPIETYNKSKNSENANNPAHYTLMAIGVFVTVLGAVLRFIAPWTFVDMLSNIILVIGVIICLKAVLAILK</sequence>
<evidence type="ECO:0000256" key="1">
    <source>
        <dbReference type="SAM" id="Phobius"/>
    </source>
</evidence>
<proteinExistence type="predicted"/>
<reference evidence="3" key="1">
    <citation type="journal article" date="2019" name="Int. J. Syst. Evol. Microbiol.">
        <title>The Global Catalogue of Microorganisms (GCM) 10K type strain sequencing project: providing services to taxonomists for standard genome sequencing and annotation.</title>
        <authorList>
            <consortium name="The Broad Institute Genomics Platform"/>
            <consortium name="The Broad Institute Genome Sequencing Center for Infectious Disease"/>
            <person name="Wu L."/>
            <person name="Ma J."/>
        </authorList>
    </citation>
    <scope>NUCLEOTIDE SEQUENCE [LARGE SCALE GENOMIC DNA]</scope>
    <source>
        <strain evidence="3">KCTC 42217</strain>
    </source>
</reference>
<gene>
    <name evidence="2" type="ORF">ACFSJU_02115</name>
</gene>
<dbReference type="EMBL" id="JBHUHZ010000001">
    <property type="protein sequence ID" value="MFD2161165.1"/>
    <property type="molecule type" value="Genomic_DNA"/>
</dbReference>
<keyword evidence="3" id="KW-1185">Reference proteome</keyword>
<comment type="caution">
    <text evidence="2">The sequence shown here is derived from an EMBL/GenBank/DDBJ whole genome shotgun (WGS) entry which is preliminary data.</text>
</comment>